<protein>
    <recommendedName>
        <fullName evidence="2">Antitoxin</fullName>
    </recommendedName>
</protein>
<dbReference type="Gene3D" id="3.40.1620.10">
    <property type="entry name" value="YefM-like domain"/>
    <property type="match status" value="1"/>
</dbReference>
<comment type="similarity">
    <text evidence="1 2">Belongs to the phD/YefM antitoxin family.</text>
</comment>
<gene>
    <name evidence="3" type="ORF">SAMN06265348_11617</name>
</gene>
<dbReference type="InterPro" id="IPR006442">
    <property type="entry name" value="Antitoxin_Phd/YefM"/>
</dbReference>
<reference evidence="3 4" key="1">
    <citation type="submission" date="2017-05" db="EMBL/GenBank/DDBJ databases">
        <authorList>
            <person name="Varghese N."/>
            <person name="Submissions S."/>
        </authorList>
    </citation>
    <scope>NUCLEOTIDE SEQUENCE [LARGE SCALE GENOMIC DNA]</scope>
    <source>
        <strain evidence="3 4">DSM 19036</strain>
    </source>
</reference>
<evidence type="ECO:0000313" key="3">
    <source>
        <dbReference type="EMBL" id="SMO98270.1"/>
    </source>
</evidence>
<dbReference type="Pfam" id="PF02604">
    <property type="entry name" value="PhdYeFM_antitox"/>
    <property type="match status" value="1"/>
</dbReference>
<dbReference type="PANTHER" id="PTHR33713:SF6">
    <property type="entry name" value="ANTITOXIN YEFM"/>
    <property type="match status" value="1"/>
</dbReference>
<dbReference type="NCBIfam" id="TIGR01552">
    <property type="entry name" value="phd_fam"/>
    <property type="match status" value="1"/>
</dbReference>
<accession>A0A521FRX8</accession>
<evidence type="ECO:0000313" key="4">
    <source>
        <dbReference type="Proteomes" id="UP000320300"/>
    </source>
</evidence>
<dbReference type="InterPro" id="IPR051405">
    <property type="entry name" value="phD/YefM_antitoxin"/>
</dbReference>
<sequence length="104" mass="12098">MYKKLYRSTLNILFMGNSLMMEITTYTAFRQHLKSFLDKVLLSRSPLFVTRTNGEDVVVMSKAEYDSMQETFYLLKSPKNAARLLEALSDYEKGKGIEKKLIEE</sequence>
<dbReference type="InterPro" id="IPR036165">
    <property type="entry name" value="YefM-like_sf"/>
</dbReference>
<comment type="function">
    <text evidence="2">Antitoxin component of a type II toxin-antitoxin (TA) system.</text>
</comment>
<dbReference type="PANTHER" id="PTHR33713">
    <property type="entry name" value="ANTITOXIN YAFN-RELATED"/>
    <property type="match status" value="1"/>
</dbReference>
<dbReference type="AlphaFoldDB" id="A0A521FRX8"/>
<organism evidence="3 4">
    <name type="scientific">Pedobacter westerhofensis</name>
    <dbReference type="NCBI Taxonomy" id="425512"/>
    <lineage>
        <taxon>Bacteria</taxon>
        <taxon>Pseudomonadati</taxon>
        <taxon>Bacteroidota</taxon>
        <taxon>Sphingobacteriia</taxon>
        <taxon>Sphingobacteriales</taxon>
        <taxon>Sphingobacteriaceae</taxon>
        <taxon>Pedobacter</taxon>
    </lineage>
</organism>
<evidence type="ECO:0000256" key="2">
    <source>
        <dbReference type="RuleBase" id="RU362080"/>
    </source>
</evidence>
<dbReference type="SUPFAM" id="SSF143120">
    <property type="entry name" value="YefM-like"/>
    <property type="match status" value="1"/>
</dbReference>
<keyword evidence="4" id="KW-1185">Reference proteome</keyword>
<proteinExistence type="inferred from homology"/>
<dbReference type="EMBL" id="FXTN01000016">
    <property type="protein sequence ID" value="SMO98270.1"/>
    <property type="molecule type" value="Genomic_DNA"/>
</dbReference>
<name>A0A521FRX8_9SPHI</name>
<dbReference type="Gene3D" id="1.10.1220.170">
    <property type="match status" value="1"/>
</dbReference>
<evidence type="ECO:0000256" key="1">
    <source>
        <dbReference type="ARBA" id="ARBA00009981"/>
    </source>
</evidence>
<dbReference type="Proteomes" id="UP000320300">
    <property type="component" value="Unassembled WGS sequence"/>
</dbReference>